<reference evidence="11" key="3">
    <citation type="submission" date="2025-09" db="UniProtKB">
        <authorList>
            <consortium name="Ensembl"/>
        </authorList>
    </citation>
    <scope>IDENTIFICATION</scope>
    <source>
        <strain evidence="11">Isolate ISIS603380</strain>
    </source>
</reference>
<evidence type="ECO:0000256" key="7">
    <source>
        <dbReference type="ARBA" id="ARBA00023157"/>
    </source>
</evidence>
<name>G3U1S0_LOXAF</name>
<feature type="transmembrane region" description="Helical" evidence="8">
    <location>
        <begin position="348"/>
        <end position="369"/>
    </location>
</feature>
<dbReference type="OMA" id="ECPRDSQ"/>
<keyword evidence="4 8" id="KW-0812">Transmembrane</keyword>
<keyword evidence="8" id="KW-0813">Transport</keyword>
<dbReference type="GO" id="GO:1904640">
    <property type="term" value="P:response to methionine"/>
    <property type="evidence" value="ECO:0007669"/>
    <property type="project" value="Ensembl"/>
</dbReference>
<gene>
    <name evidence="11" type="primary">LOC100664997</name>
</gene>
<evidence type="ECO:0000256" key="6">
    <source>
        <dbReference type="ARBA" id="ARBA00023136"/>
    </source>
</evidence>
<feature type="transmembrane region" description="Helical" evidence="8">
    <location>
        <begin position="508"/>
        <end position="534"/>
    </location>
</feature>
<proteinExistence type="inferred from homology"/>
<feature type="transmembrane region" description="Helical" evidence="8">
    <location>
        <begin position="310"/>
        <end position="332"/>
    </location>
</feature>
<evidence type="ECO:0000256" key="2">
    <source>
        <dbReference type="ARBA" id="ARBA00009657"/>
    </source>
</evidence>
<feature type="transmembrane region" description="Helical" evidence="8">
    <location>
        <begin position="546"/>
        <end position="567"/>
    </location>
</feature>
<dbReference type="GO" id="GO:0043627">
    <property type="term" value="P:response to estrogen"/>
    <property type="evidence" value="ECO:0007669"/>
    <property type="project" value="Ensembl"/>
</dbReference>
<sequence length="666" mass="73162">VFFMALSFTFISKALNTSIMKSSITQIERRFDISSSVVGLVDGSFEIGNLLVIVFVSYFGSKLHRPKLIGIGCTIMGAGSILTALPHFFMGYYRYSKENNIDQSANSTSSLSTCLIDQTLLLNRTSPEIVGKGCAKETGSYMWMYVLMGNMLRGIGEAPVGPLGISYLDDFAKEGHSSFYVGILHAIAMIGPIIGFTLTSLFAKLYVDFGYVDLSSILITPKDSRWVGAWWLGFLVAGVVSVISSIPFFFLPKNLDKPQKERKVSVPSHAPETNKEVKLAAKLTNYEQNVTGNMTGLFQSLKSILTNPLYVIYLFSTLLSASSFIGAFTYIFKYIEQQFGQSIADANFWMGIITIPTLSFGFFTGGYVVKKFKLSLLGIAKLSFFALTLSFVLQLFNLLLLCETKSVAGLTLTYDGKKPVASHINVPLSYCNSDCNCDKSQWEPVCGENGITYESPCLAGCKSSGSDKKPKEAVFYNCSCVDTSGFQNRNNSAHLGECPRGDHCKRKFYIYIALQVLSALASALGATPGFMLIFKNVQPELKSLAVGFHALTIRSLGGILAPVYFGAVIDRTCLKWSINSCGKQGSCRMYNSVLYGTYYFSVIFSLKGSSLILFIIFIYAMKKKYQGKDAETSEKVKQVVNEANLEPLKNNGHFVSSAGEDGETYI</sequence>
<reference evidence="11" key="2">
    <citation type="submission" date="2025-08" db="UniProtKB">
        <authorList>
            <consortium name="Ensembl"/>
        </authorList>
    </citation>
    <scope>IDENTIFICATION</scope>
    <source>
        <strain evidence="11">Isolate ISIS603380</strain>
    </source>
</reference>
<dbReference type="Gene3D" id="3.30.60.30">
    <property type="match status" value="1"/>
</dbReference>
<dbReference type="GO" id="GO:0098657">
    <property type="term" value="P:import into cell"/>
    <property type="evidence" value="ECO:0007669"/>
    <property type="project" value="Ensembl"/>
</dbReference>
<dbReference type="InterPro" id="IPR036058">
    <property type="entry name" value="Kazal_dom_sf"/>
</dbReference>
<keyword evidence="8" id="KW-0406">Ion transport</keyword>
<dbReference type="Pfam" id="PF07648">
    <property type="entry name" value="Kazal_2"/>
    <property type="match status" value="1"/>
</dbReference>
<feature type="domain" description="Major facilitator superfamily (MFS) profile" evidence="9">
    <location>
        <begin position="2"/>
        <end position="626"/>
    </location>
</feature>
<dbReference type="GO" id="GO:0006811">
    <property type="term" value="P:monoatomic ion transport"/>
    <property type="evidence" value="ECO:0007669"/>
    <property type="project" value="UniProtKB-KW"/>
</dbReference>
<accession>G3U1S0</accession>
<evidence type="ECO:0000259" key="9">
    <source>
        <dbReference type="PROSITE" id="PS50850"/>
    </source>
</evidence>
<feature type="domain" description="Kazal-like" evidence="10">
    <location>
        <begin position="425"/>
        <end position="482"/>
    </location>
</feature>
<comment type="caution">
    <text evidence="8">Lacks conserved residue(s) required for the propagation of feature annotation.</text>
</comment>
<feature type="transmembrane region" description="Helical" evidence="8">
    <location>
        <begin position="598"/>
        <end position="620"/>
    </location>
</feature>
<dbReference type="GO" id="GO:0006855">
    <property type="term" value="P:xenobiotic transmembrane transport"/>
    <property type="evidence" value="ECO:0007669"/>
    <property type="project" value="Ensembl"/>
</dbReference>
<keyword evidence="5 8" id="KW-1133">Transmembrane helix</keyword>
<feature type="transmembrane region" description="Helical" evidence="8">
    <location>
        <begin position="37"/>
        <end position="56"/>
    </location>
</feature>
<comment type="similarity">
    <text evidence="2 8">Belongs to the organo anion transporter (TC 2.A.60) family.</text>
</comment>
<dbReference type="InParanoid" id="G3U1S0"/>
<protein>
    <recommendedName>
        <fullName evidence="8">Solute carrier organic anion transporter family member</fullName>
    </recommendedName>
</protein>
<dbReference type="HOGENOM" id="CLU_008954_4_0_1"/>
<dbReference type="GeneTree" id="ENSGT01150000286901"/>
<dbReference type="PROSITE" id="PS51465">
    <property type="entry name" value="KAZAL_2"/>
    <property type="match status" value="1"/>
</dbReference>
<dbReference type="GO" id="GO:0043252">
    <property type="term" value="P:sodium-independent organic anion transport"/>
    <property type="evidence" value="ECO:0007669"/>
    <property type="project" value="TreeGrafter"/>
</dbReference>
<evidence type="ECO:0000256" key="1">
    <source>
        <dbReference type="ARBA" id="ARBA00004651"/>
    </source>
</evidence>
<evidence type="ECO:0000256" key="4">
    <source>
        <dbReference type="ARBA" id="ARBA00022692"/>
    </source>
</evidence>
<keyword evidence="12" id="KW-1185">Reference proteome</keyword>
<keyword evidence="3" id="KW-1003">Cell membrane</keyword>
<dbReference type="GO" id="GO:0010467">
    <property type="term" value="P:gene expression"/>
    <property type="evidence" value="ECO:0007669"/>
    <property type="project" value="Ensembl"/>
</dbReference>
<dbReference type="GO" id="GO:0016323">
    <property type="term" value="C:basolateral plasma membrane"/>
    <property type="evidence" value="ECO:0007669"/>
    <property type="project" value="TreeGrafter"/>
</dbReference>
<dbReference type="GO" id="GO:0015833">
    <property type="term" value="P:peptide transport"/>
    <property type="evidence" value="ECO:0007669"/>
    <property type="project" value="Ensembl"/>
</dbReference>
<dbReference type="GO" id="GO:0015125">
    <property type="term" value="F:bile acid transmembrane transporter activity"/>
    <property type="evidence" value="ECO:0007669"/>
    <property type="project" value="TreeGrafter"/>
</dbReference>
<dbReference type="Ensembl" id="ENSLAFT00000025906.1">
    <property type="protein sequence ID" value="ENSLAFP00000021778.1"/>
    <property type="gene ID" value="ENSLAFG00000028736.1"/>
</dbReference>
<keyword evidence="6 8" id="KW-0472">Membrane</keyword>
<evidence type="ECO:0000259" key="10">
    <source>
        <dbReference type="PROSITE" id="PS51465"/>
    </source>
</evidence>
<dbReference type="AlphaFoldDB" id="G3U1S0"/>
<reference evidence="11 12" key="1">
    <citation type="submission" date="2009-06" db="EMBL/GenBank/DDBJ databases">
        <title>The Genome Sequence of Loxodonta africana (African elephant).</title>
        <authorList>
            <person name="Di Palma F."/>
            <person name="Heiman D."/>
            <person name="Young S."/>
            <person name="Johnson J."/>
            <person name="Lander E.S."/>
            <person name="Lindblad-Toh K."/>
        </authorList>
    </citation>
    <scope>NUCLEOTIDE SEQUENCE [LARGE SCALE GENOMIC DNA]</scope>
    <source>
        <strain evidence="11 12">Isolate ISIS603380</strain>
    </source>
</reference>
<dbReference type="GO" id="GO:1901652">
    <property type="term" value="P:response to peptide"/>
    <property type="evidence" value="ECO:0007669"/>
    <property type="project" value="Ensembl"/>
</dbReference>
<dbReference type="STRING" id="9785.ENSLAFP00000021778"/>
<dbReference type="Proteomes" id="UP000007646">
    <property type="component" value="Unassembled WGS sequence"/>
</dbReference>
<feature type="transmembrane region" description="Helical" evidence="8">
    <location>
        <begin position="227"/>
        <end position="251"/>
    </location>
</feature>
<dbReference type="GO" id="GO:0015347">
    <property type="term" value="F:sodium-independent organic anion transmembrane transporter activity"/>
    <property type="evidence" value="ECO:0007669"/>
    <property type="project" value="TreeGrafter"/>
</dbReference>
<dbReference type="PROSITE" id="PS50850">
    <property type="entry name" value="MFS"/>
    <property type="match status" value="1"/>
</dbReference>
<feature type="transmembrane region" description="Helical" evidence="8">
    <location>
        <begin position="179"/>
        <end position="207"/>
    </location>
</feature>
<dbReference type="GO" id="GO:0051649">
    <property type="term" value="P:establishment of localization in cell"/>
    <property type="evidence" value="ECO:0007669"/>
    <property type="project" value="Ensembl"/>
</dbReference>
<dbReference type="GO" id="GO:0042440">
    <property type="term" value="P:pigment metabolic process"/>
    <property type="evidence" value="ECO:0007669"/>
    <property type="project" value="Ensembl"/>
</dbReference>
<dbReference type="InterPro" id="IPR002350">
    <property type="entry name" value="Kazal_dom"/>
</dbReference>
<dbReference type="FunCoup" id="G3U1S0">
    <property type="interactions" value="11"/>
</dbReference>
<evidence type="ECO:0000256" key="5">
    <source>
        <dbReference type="ARBA" id="ARBA00022989"/>
    </source>
</evidence>
<dbReference type="NCBIfam" id="TIGR00805">
    <property type="entry name" value="oat"/>
    <property type="match status" value="1"/>
</dbReference>
<feature type="transmembrane region" description="Helical" evidence="8">
    <location>
        <begin position="68"/>
        <end position="89"/>
    </location>
</feature>
<dbReference type="InterPro" id="IPR036259">
    <property type="entry name" value="MFS_trans_sf"/>
</dbReference>
<evidence type="ECO:0000256" key="3">
    <source>
        <dbReference type="ARBA" id="ARBA00022475"/>
    </source>
</evidence>
<dbReference type="GO" id="GO:0009636">
    <property type="term" value="P:response to toxic substance"/>
    <property type="evidence" value="ECO:0007669"/>
    <property type="project" value="Ensembl"/>
</dbReference>
<dbReference type="GO" id="GO:0006789">
    <property type="term" value="P:bilirubin conjugation"/>
    <property type="evidence" value="ECO:0007669"/>
    <property type="project" value="Ensembl"/>
</dbReference>
<comment type="subcellular location">
    <subcellularLocation>
        <location evidence="1 8">Cell membrane</location>
        <topology evidence="1 8">Multi-pass membrane protein</topology>
    </subcellularLocation>
</comment>
<dbReference type="GO" id="GO:0019228">
    <property type="term" value="P:neuronal action potential"/>
    <property type="evidence" value="ECO:0007669"/>
    <property type="project" value="Ensembl"/>
</dbReference>
<evidence type="ECO:0000313" key="12">
    <source>
        <dbReference type="Proteomes" id="UP000007646"/>
    </source>
</evidence>
<dbReference type="GO" id="GO:0009612">
    <property type="term" value="P:response to mechanical stimulus"/>
    <property type="evidence" value="ECO:0007669"/>
    <property type="project" value="Ensembl"/>
</dbReference>
<dbReference type="eggNOG" id="KOG3626">
    <property type="taxonomic scope" value="Eukaryota"/>
</dbReference>
<dbReference type="GO" id="GO:0048265">
    <property type="term" value="P:response to pain"/>
    <property type="evidence" value="ECO:0007669"/>
    <property type="project" value="Ensembl"/>
</dbReference>
<dbReference type="GO" id="GO:1905431">
    <property type="term" value="P:microcystin transport"/>
    <property type="evidence" value="ECO:0007669"/>
    <property type="project" value="Ensembl"/>
</dbReference>
<feature type="transmembrane region" description="Helical" evidence="8">
    <location>
        <begin position="376"/>
        <end position="396"/>
    </location>
</feature>
<dbReference type="GO" id="GO:0006805">
    <property type="term" value="P:xenobiotic metabolic process"/>
    <property type="evidence" value="ECO:0007669"/>
    <property type="project" value="Ensembl"/>
</dbReference>
<dbReference type="PANTHER" id="PTHR11388:SF89">
    <property type="entry name" value="SOLUTE CARRIER ORGANIC ANION TRANSPORTER FAMILY MEMBER 1B3"/>
    <property type="match status" value="1"/>
</dbReference>
<dbReference type="Gene3D" id="1.20.1250.20">
    <property type="entry name" value="MFS general substrate transporter like domains"/>
    <property type="match status" value="1"/>
</dbReference>
<dbReference type="InterPro" id="IPR004156">
    <property type="entry name" value="OATP"/>
</dbReference>
<dbReference type="SUPFAM" id="SSF100895">
    <property type="entry name" value="Kazal-type serine protease inhibitors"/>
    <property type="match status" value="1"/>
</dbReference>
<evidence type="ECO:0000256" key="8">
    <source>
        <dbReference type="RuleBase" id="RU362056"/>
    </source>
</evidence>
<dbReference type="GO" id="GO:0009408">
    <property type="term" value="P:response to heat"/>
    <property type="evidence" value="ECO:0007669"/>
    <property type="project" value="Ensembl"/>
</dbReference>
<dbReference type="SUPFAM" id="SSF103473">
    <property type="entry name" value="MFS general substrate transporter"/>
    <property type="match status" value="1"/>
</dbReference>
<dbReference type="InterPro" id="IPR020846">
    <property type="entry name" value="MFS_dom"/>
</dbReference>
<keyword evidence="7" id="KW-1015">Disulfide bond</keyword>
<organism evidence="11 12">
    <name type="scientific">Loxodonta africana</name>
    <name type="common">African elephant</name>
    <dbReference type="NCBI Taxonomy" id="9785"/>
    <lineage>
        <taxon>Eukaryota</taxon>
        <taxon>Metazoa</taxon>
        <taxon>Chordata</taxon>
        <taxon>Craniata</taxon>
        <taxon>Vertebrata</taxon>
        <taxon>Euteleostomi</taxon>
        <taxon>Mammalia</taxon>
        <taxon>Eutheria</taxon>
        <taxon>Afrotheria</taxon>
        <taxon>Proboscidea</taxon>
        <taxon>Elephantidae</taxon>
        <taxon>Loxodonta</taxon>
    </lineage>
</organism>
<dbReference type="PANTHER" id="PTHR11388">
    <property type="entry name" value="ORGANIC ANION TRANSPORTER"/>
    <property type="match status" value="1"/>
</dbReference>
<evidence type="ECO:0000313" key="11">
    <source>
        <dbReference type="Ensembl" id="ENSLAFP00000021778.1"/>
    </source>
</evidence>
<dbReference type="Pfam" id="PF03137">
    <property type="entry name" value="OATP"/>
    <property type="match status" value="1"/>
</dbReference>